<dbReference type="EMBL" id="QMDH01000134">
    <property type="protein sequence ID" value="RAZ60389.1"/>
    <property type="molecule type" value="Genomic_DNA"/>
</dbReference>
<evidence type="ECO:0000313" key="2">
    <source>
        <dbReference type="Proteomes" id="UP000251576"/>
    </source>
</evidence>
<dbReference type="AlphaFoldDB" id="A0A330FXX7"/>
<proteinExistence type="predicted"/>
<feature type="non-terminal residue" evidence="1">
    <location>
        <position position="72"/>
    </location>
</feature>
<reference evidence="1 2" key="1">
    <citation type="submission" date="2018-06" db="EMBL/GenBank/DDBJ databases">
        <title>ACT-28, a chromosomally-encoded AmpC with carbapenemase activity from Enterobacter kobei.</title>
        <authorList>
            <person name="Jousset A.B."/>
            <person name="Oueslati S."/>
            <person name="Bernabeu S."/>
            <person name="Takissian J."/>
            <person name="Creton E."/>
            <person name="Vogel A."/>
            <person name="Cotellon G."/>
            <person name="Bonnin R.A."/>
            <person name="Dortet L."/>
            <person name="Naas T."/>
        </authorList>
    </citation>
    <scope>NUCLEOTIDE SEQUENCE [LARGE SCALE GENOMIC DNA]</scope>
    <source>
        <strain evidence="1 2">99B3</strain>
    </source>
</reference>
<evidence type="ECO:0000313" key="1">
    <source>
        <dbReference type="EMBL" id="RAZ60389.1"/>
    </source>
</evidence>
<sequence>SEAAREAMSCLLRPSFLQRDVMQQRKERQFQLVVSLIDDHIQSDSLRPEWIAAESGMSVRRLYRMFAVKGLV</sequence>
<dbReference type="Proteomes" id="UP000251576">
    <property type="component" value="Unassembled WGS sequence"/>
</dbReference>
<protein>
    <submittedName>
        <fullName evidence="1">Transcriptional regulator FeaR</fullName>
    </submittedName>
</protein>
<comment type="caution">
    <text evidence="1">The sequence shown here is derived from an EMBL/GenBank/DDBJ whole genome shotgun (WGS) entry which is preliminary data.</text>
</comment>
<accession>A0A330FXX7</accession>
<organism evidence="1 2">
    <name type="scientific">Enterobacter cloacae</name>
    <dbReference type="NCBI Taxonomy" id="550"/>
    <lineage>
        <taxon>Bacteria</taxon>
        <taxon>Pseudomonadati</taxon>
        <taxon>Pseudomonadota</taxon>
        <taxon>Gammaproteobacteria</taxon>
        <taxon>Enterobacterales</taxon>
        <taxon>Enterobacteriaceae</taxon>
        <taxon>Enterobacter</taxon>
        <taxon>Enterobacter cloacae complex</taxon>
    </lineage>
</organism>
<feature type="non-terminal residue" evidence="1">
    <location>
        <position position="1"/>
    </location>
</feature>
<gene>
    <name evidence="1" type="ORF">DP202_26675</name>
</gene>
<name>A0A330FXX7_ENTCL</name>
<dbReference type="Gene3D" id="1.10.10.60">
    <property type="entry name" value="Homeodomain-like"/>
    <property type="match status" value="1"/>
</dbReference>